<keyword evidence="1" id="KW-0472">Membrane</keyword>
<protein>
    <submittedName>
        <fullName evidence="2">Uncharacterized protein</fullName>
    </submittedName>
</protein>
<keyword evidence="1" id="KW-1133">Transmembrane helix</keyword>
<sequence>MHRAPAQQGYGLPYAALTVIYGLALLFTWFAEISEMSNETSGFTDFRPWWRTAGVVNLLVLAGLAQVMSVVHVMRARSPQLIVFSDLPVKL</sequence>
<evidence type="ECO:0000256" key="1">
    <source>
        <dbReference type="SAM" id="Phobius"/>
    </source>
</evidence>
<dbReference type="AlphaFoldDB" id="A0A1M4ECZ2"/>
<gene>
    <name evidence="2" type="ORF">BN4615_P6265</name>
</gene>
<accession>A0A1M4ECZ2</accession>
<feature type="transmembrane region" description="Helical" evidence="1">
    <location>
        <begin position="12"/>
        <end position="30"/>
    </location>
</feature>
<organism evidence="2">
    <name type="scientific">Nonomuraea gerenzanensis</name>
    <dbReference type="NCBI Taxonomy" id="93944"/>
    <lineage>
        <taxon>Bacteria</taxon>
        <taxon>Bacillati</taxon>
        <taxon>Actinomycetota</taxon>
        <taxon>Actinomycetes</taxon>
        <taxon>Streptosporangiales</taxon>
        <taxon>Streptosporangiaceae</taxon>
        <taxon>Nonomuraea</taxon>
    </lineage>
</organism>
<dbReference type="RefSeq" id="WP_225265555.1">
    <property type="nucleotide sequence ID" value="NZ_CP084058.1"/>
</dbReference>
<proteinExistence type="predicted"/>
<evidence type="ECO:0000313" key="2">
    <source>
        <dbReference type="EMBL" id="SBO96749.1"/>
    </source>
</evidence>
<name>A0A1M4ECZ2_9ACTN</name>
<keyword evidence="1" id="KW-0812">Transmembrane</keyword>
<dbReference type="EMBL" id="LT559118">
    <property type="protein sequence ID" value="SBO96749.1"/>
    <property type="molecule type" value="Genomic_DNA"/>
</dbReference>
<feature type="transmembrane region" description="Helical" evidence="1">
    <location>
        <begin position="50"/>
        <end position="71"/>
    </location>
</feature>
<reference evidence="2" key="1">
    <citation type="submission" date="2016-04" db="EMBL/GenBank/DDBJ databases">
        <authorList>
            <person name="Evans L.H."/>
            <person name="Alamgir A."/>
            <person name="Owens N."/>
            <person name="Weber N.D."/>
            <person name="Virtaneva K."/>
            <person name="Barbian K."/>
            <person name="Babar A."/>
            <person name="Rosenke K."/>
        </authorList>
    </citation>
    <scope>NUCLEOTIDE SEQUENCE</scope>
    <source>
        <strain evidence="2">Nono1</strain>
    </source>
</reference>